<dbReference type="EMBL" id="CP041348">
    <property type="protein sequence ID" value="QHC35608.1"/>
    <property type="molecule type" value="Genomic_DNA"/>
</dbReference>
<gene>
    <name evidence="8" type="ORF">FMA36_09045</name>
</gene>
<comment type="similarity">
    <text evidence="2">Belongs to the GMC oxidoreductase family.</text>
</comment>
<dbReference type="InterPro" id="IPR027056">
    <property type="entry name" value="Gluconate_2DH_su3"/>
</dbReference>
<evidence type="ECO:0000256" key="3">
    <source>
        <dbReference type="ARBA" id="ARBA00022630"/>
    </source>
</evidence>
<evidence type="ECO:0000259" key="7">
    <source>
        <dbReference type="Pfam" id="PF05199"/>
    </source>
</evidence>
<dbReference type="Gene3D" id="3.50.50.60">
    <property type="entry name" value="FAD/NAD(P)-binding domain"/>
    <property type="match status" value="2"/>
</dbReference>
<protein>
    <recommendedName>
        <fullName evidence="10">GMC family oxidoreductase</fullName>
    </recommendedName>
</protein>
<evidence type="ECO:0000313" key="9">
    <source>
        <dbReference type="Proteomes" id="UP000464674"/>
    </source>
</evidence>
<evidence type="ECO:0000313" key="8">
    <source>
        <dbReference type="EMBL" id="QHC35608.1"/>
    </source>
</evidence>
<feature type="domain" description="Glucose-methanol-choline oxidoreductase C-terminal" evidence="7">
    <location>
        <begin position="604"/>
        <end position="723"/>
    </location>
</feature>
<accession>A0A857FMU4</accession>
<dbReference type="AlphaFoldDB" id="A0A857FMU4"/>
<evidence type="ECO:0008006" key="10">
    <source>
        <dbReference type="Google" id="ProtNLM"/>
    </source>
</evidence>
<evidence type="ECO:0000259" key="6">
    <source>
        <dbReference type="Pfam" id="PF00732"/>
    </source>
</evidence>
<proteinExistence type="inferred from homology"/>
<name>A0A857FMU4_KOMXY</name>
<dbReference type="PANTHER" id="PTHR42784">
    <property type="entry name" value="PYRANOSE 2-OXIDASE"/>
    <property type="match status" value="1"/>
</dbReference>
<evidence type="ECO:0000256" key="4">
    <source>
        <dbReference type="ARBA" id="ARBA00022827"/>
    </source>
</evidence>
<dbReference type="GO" id="GO:0016614">
    <property type="term" value="F:oxidoreductase activity, acting on CH-OH group of donors"/>
    <property type="evidence" value="ECO:0007669"/>
    <property type="project" value="InterPro"/>
</dbReference>
<reference evidence="8 9" key="1">
    <citation type="journal article" date="2020" name="Carbohydr. Polym.">
        <title>Characterization and optimization of production of bacterial cellulose from strain CGMCC 17276 based on whole-genome analysis.</title>
        <authorList>
            <person name="Lu T."/>
            <person name="Gao H."/>
            <person name="Liao B."/>
            <person name="Wu J."/>
            <person name="Zhang W."/>
            <person name="Huang J."/>
            <person name="Liu M."/>
            <person name="Huang J."/>
            <person name="Chang Z."/>
            <person name="Jin M."/>
            <person name="Yi Z."/>
            <person name="Jiang D."/>
        </authorList>
    </citation>
    <scope>NUCLEOTIDE SEQUENCE [LARGE SCALE GENOMIC DNA]</scope>
    <source>
        <strain evidence="8 9">CGMCC 17276</strain>
    </source>
</reference>
<dbReference type="Pfam" id="PF00732">
    <property type="entry name" value="GMC_oxred_N"/>
    <property type="match status" value="1"/>
</dbReference>
<dbReference type="InterPro" id="IPR000172">
    <property type="entry name" value="GMC_OxRdtase_N"/>
</dbReference>
<organism evidence="8 9">
    <name type="scientific">Komagataeibacter xylinus</name>
    <name type="common">Gluconacetobacter xylinus</name>
    <dbReference type="NCBI Taxonomy" id="28448"/>
    <lineage>
        <taxon>Bacteria</taxon>
        <taxon>Pseudomonadati</taxon>
        <taxon>Pseudomonadota</taxon>
        <taxon>Alphaproteobacteria</taxon>
        <taxon>Acetobacterales</taxon>
        <taxon>Acetobacteraceae</taxon>
        <taxon>Komagataeibacter</taxon>
    </lineage>
</organism>
<dbReference type="PANTHER" id="PTHR42784:SF1">
    <property type="entry name" value="PYRANOSE 2-OXIDASE"/>
    <property type="match status" value="1"/>
</dbReference>
<dbReference type="Proteomes" id="UP000464674">
    <property type="component" value="Chromosome"/>
</dbReference>
<dbReference type="SUPFAM" id="SSF51905">
    <property type="entry name" value="FAD/NAD(P)-binding domain"/>
    <property type="match status" value="1"/>
</dbReference>
<dbReference type="GO" id="GO:0050660">
    <property type="term" value="F:flavin adenine dinucleotide binding"/>
    <property type="evidence" value="ECO:0007669"/>
    <property type="project" value="InterPro"/>
</dbReference>
<sequence>MTSAGDAVSSPRMARFLNSLADIIFPPGKDTPGGGDIGAGDYINRALGGAYQAYRPFYASLHAACDAACTSRDFLTAPLAEQQSCVAMLEAGTLPGIDLGEDSPFRMLMRHMREGLFCDPSYGGNRDFAGWKAVGFPGVRTSYTAQDQELDAILPYPPQGLPEPQPTPSVAPTSCASFNQVPRAGSAEYVIVGSGPAGLLVAHALVMAGHHVTMLEAGPDRSGREHVMDELAGTSARNMGGMAKFNHEIPAWRRHPGMTAQRSAFYQHLETAFGGNAIAWGGITMRFYENDFRMRSLITEKYGAGRIPADSTLMDWPLSYRDLEPHYDVVESLLGVAGPQENDNPFAAPGRRPYDMPPLRTSGLGKLFARSAKGLGYHPFALPAAIATQDRPGRGACTYCSFCSRFGCHVEAKASVQNTLLRESMETGRLRIMTDTRVRAIQTDDSGRAVGVRYVGREGDAQFLEAGTVVLAAYTFENVRLMLNSRSHRHERGVGNATGQVGAHYITRQQPAVYATFDDHLLNRFTGPTAQAMAIADLSGDHFDHAGMDFIGGGRIAAFNQYLPIEASGIVPPDIPAWGAGWRDFVTHAFNRTAMLFIDPEILPYAHNRIDLDPDRADRYGDPLARITFDIGDNDRNLIRFLQERAEAIAYGMGASRVWKRDALTGPISTHDVGGTRMGVDAQSSVVDSVGRVHDTPGLVVVGGSTFVSLPSVNPSLTLLALARRTADALLGKVPS</sequence>
<keyword evidence="5" id="KW-0560">Oxidoreductase</keyword>
<evidence type="ECO:0000256" key="5">
    <source>
        <dbReference type="ARBA" id="ARBA00023002"/>
    </source>
</evidence>
<dbReference type="Pfam" id="PF13450">
    <property type="entry name" value="NAD_binding_8"/>
    <property type="match status" value="1"/>
</dbReference>
<dbReference type="Pfam" id="PF05199">
    <property type="entry name" value="GMC_oxred_C"/>
    <property type="match status" value="1"/>
</dbReference>
<evidence type="ECO:0000256" key="2">
    <source>
        <dbReference type="ARBA" id="ARBA00010790"/>
    </source>
</evidence>
<feature type="domain" description="Glucose-methanol-choline oxidoreductase N-terminal" evidence="6">
    <location>
        <begin position="364"/>
        <end position="495"/>
    </location>
</feature>
<comment type="cofactor">
    <cofactor evidence="1">
        <name>FAD</name>
        <dbReference type="ChEBI" id="CHEBI:57692"/>
    </cofactor>
</comment>
<dbReference type="InterPro" id="IPR036188">
    <property type="entry name" value="FAD/NAD-bd_sf"/>
</dbReference>
<dbReference type="InterPro" id="IPR007867">
    <property type="entry name" value="GMC_OxRtase_C"/>
</dbReference>
<keyword evidence="4" id="KW-0274">FAD</keyword>
<keyword evidence="3" id="KW-0285">Flavoprotein</keyword>
<dbReference type="InterPro" id="IPR051473">
    <property type="entry name" value="P2Ox-like"/>
</dbReference>
<dbReference type="PRINTS" id="PR00420">
    <property type="entry name" value="RNGMNOXGNASE"/>
</dbReference>
<dbReference type="SUPFAM" id="SSF54373">
    <property type="entry name" value="FAD-linked reductases, C-terminal domain"/>
    <property type="match status" value="1"/>
</dbReference>
<dbReference type="Pfam" id="PF13618">
    <property type="entry name" value="Gluconate_2-dh3"/>
    <property type="match status" value="1"/>
</dbReference>
<evidence type="ECO:0000256" key="1">
    <source>
        <dbReference type="ARBA" id="ARBA00001974"/>
    </source>
</evidence>